<keyword evidence="2" id="KW-0812">Transmembrane</keyword>
<feature type="compositionally biased region" description="Polar residues" evidence="1">
    <location>
        <begin position="77"/>
        <end position="87"/>
    </location>
</feature>
<feature type="transmembrane region" description="Helical" evidence="2">
    <location>
        <begin position="34"/>
        <end position="54"/>
    </location>
</feature>
<sequence>MPFAMSDLTRKDETASKIPAPAKGFGALAGSGGGYSQVLCLPIEIIFWPAYFLTKRIQKKRKEKKEAREAQEAQAANTSSTADTTEGQDAKGEKEKEAAPTSGEPDPKGVPETPALDPKLEHHPDNPRVCDPDCPAYNKGIPCRIHQRKEPDRPTSPGLLAV</sequence>
<gene>
    <name evidence="3" type="ORF">FALBO_16044</name>
</gene>
<organism evidence="3 4">
    <name type="scientific">Fusarium albosuccineum</name>
    <dbReference type="NCBI Taxonomy" id="1237068"/>
    <lineage>
        <taxon>Eukaryota</taxon>
        <taxon>Fungi</taxon>
        <taxon>Dikarya</taxon>
        <taxon>Ascomycota</taxon>
        <taxon>Pezizomycotina</taxon>
        <taxon>Sordariomycetes</taxon>
        <taxon>Hypocreomycetidae</taxon>
        <taxon>Hypocreales</taxon>
        <taxon>Nectriaceae</taxon>
        <taxon>Fusarium</taxon>
        <taxon>Fusarium decemcellulare species complex</taxon>
    </lineage>
</organism>
<evidence type="ECO:0000313" key="3">
    <source>
        <dbReference type="EMBL" id="KAF4453159.1"/>
    </source>
</evidence>
<feature type="region of interest" description="Disordered" evidence="1">
    <location>
        <begin position="1"/>
        <end position="21"/>
    </location>
</feature>
<dbReference type="AlphaFoldDB" id="A0A8H4KPG3"/>
<dbReference type="OrthoDB" id="5102867at2759"/>
<evidence type="ECO:0000313" key="4">
    <source>
        <dbReference type="Proteomes" id="UP000554235"/>
    </source>
</evidence>
<accession>A0A8H4KPG3</accession>
<evidence type="ECO:0000256" key="1">
    <source>
        <dbReference type="SAM" id="MobiDB-lite"/>
    </source>
</evidence>
<comment type="caution">
    <text evidence="3">The sequence shown here is derived from an EMBL/GenBank/DDBJ whole genome shotgun (WGS) entry which is preliminary data.</text>
</comment>
<dbReference type="EMBL" id="JAADYS010002908">
    <property type="protein sequence ID" value="KAF4453159.1"/>
    <property type="molecule type" value="Genomic_DNA"/>
</dbReference>
<keyword evidence="2" id="KW-0472">Membrane</keyword>
<protein>
    <submittedName>
        <fullName evidence="3">Uncharacterized protein</fullName>
    </submittedName>
</protein>
<reference evidence="3 4" key="1">
    <citation type="submission" date="2020-01" db="EMBL/GenBank/DDBJ databases">
        <title>Identification and distribution of gene clusters putatively required for synthesis of sphingolipid metabolism inhibitors in phylogenetically diverse species of the filamentous fungus Fusarium.</title>
        <authorList>
            <person name="Kim H.-S."/>
            <person name="Busman M."/>
            <person name="Brown D.W."/>
            <person name="Divon H."/>
            <person name="Uhlig S."/>
            <person name="Proctor R.H."/>
        </authorList>
    </citation>
    <scope>NUCLEOTIDE SEQUENCE [LARGE SCALE GENOMIC DNA]</scope>
    <source>
        <strain evidence="3 4">NRRL 20459</strain>
    </source>
</reference>
<evidence type="ECO:0000256" key="2">
    <source>
        <dbReference type="SAM" id="Phobius"/>
    </source>
</evidence>
<proteinExistence type="predicted"/>
<dbReference type="Proteomes" id="UP000554235">
    <property type="component" value="Unassembled WGS sequence"/>
</dbReference>
<feature type="region of interest" description="Disordered" evidence="1">
    <location>
        <begin position="58"/>
        <end position="162"/>
    </location>
</feature>
<keyword evidence="4" id="KW-1185">Reference proteome</keyword>
<keyword evidence="2" id="KW-1133">Transmembrane helix</keyword>
<feature type="compositionally biased region" description="Basic and acidic residues" evidence="1">
    <location>
        <begin position="88"/>
        <end position="98"/>
    </location>
</feature>
<feature type="compositionally biased region" description="Basic and acidic residues" evidence="1">
    <location>
        <begin position="118"/>
        <end position="131"/>
    </location>
</feature>
<name>A0A8H4KPG3_9HYPO</name>